<proteinExistence type="predicted"/>
<dbReference type="Proteomes" id="UP000198854">
    <property type="component" value="Unassembled WGS sequence"/>
</dbReference>
<dbReference type="OrthoDB" id="8902678at2"/>
<dbReference type="InterPro" id="IPR001387">
    <property type="entry name" value="Cro/C1-type_HTH"/>
</dbReference>
<accession>A0A1G8DRA3</accession>
<gene>
    <name evidence="2" type="ORF">SAMN04488136_12124</name>
</gene>
<dbReference type="EMBL" id="FNDD01000021">
    <property type="protein sequence ID" value="SDH60202.1"/>
    <property type="molecule type" value="Genomic_DNA"/>
</dbReference>
<reference evidence="3" key="1">
    <citation type="submission" date="2016-10" db="EMBL/GenBank/DDBJ databases">
        <authorList>
            <person name="Varghese N."/>
            <person name="Submissions S."/>
        </authorList>
    </citation>
    <scope>NUCLEOTIDE SEQUENCE [LARGE SCALE GENOMIC DNA]</scope>
    <source>
        <strain evidence="3">CGMCC 1.10228</strain>
    </source>
</reference>
<feature type="domain" description="HTH cro/C1-type" evidence="1">
    <location>
        <begin position="25"/>
        <end position="63"/>
    </location>
</feature>
<name>A0A1G8DRA3_9VIBR</name>
<dbReference type="GO" id="GO:0003677">
    <property type="term" value="F:DNA binding"/>
    <property type="evidence" value="ECO:0007669"/>
    <property type="project" value="InterPro"/>
</dbReference>
<dbReference type="SUPFAM" id="SSF47413">
    <property type="entry name" value="lambda repressor-like DNA-binding domains"/>
    <property type="match status" value="1"/>
</dbReference>
<dbReference type="RefSeq" id="WP_093276251.1">
    <property type="nucleotide sequence ID" value="NZ_FNDD01000021.1"/>
</dbReference>
<dbReference type="Pfam" id="PF13443">
    <property type="entry name" value="HTH_26"/>
    <property type="match status" value="1"/>
</dbReference>
<organism evidence="2 3">
    <name type="scientific">Vibrio xiamenensis</name>
    <dbReference type="NCBI Taxonomy" id="861298"/>
    <lineage>
        <taxon>Bacteria</taxon>
        <taxon>Pseudomonadati</taxon>
        <taxon>Pseudomonadota</taxon>
        <taxon>Gammaproteobacteria</taxon>
        <taxon>Vibrionales</taxon>
        <taxon>Vibrionaceae</taxon>
        <taxon>Vibrio</taxon>
    </lineage>
</organism>
<evidence type="ECO:0000313" key="2">
    <source>
        <dbReference type="EMBL" id="SDH60202.1"/>
    </source>
</evidence>
<dbReference type="InterPro" id="IPR010982">
    <property type="entry name" value="Lambda_DNA-bd_dom_sf"/>
</dbReference>
<evidence type="ECO:0000313" key="3">
    <source>
        <dbReference type="Proteomes" id="UP000198854"/>
    </source>
</evidence>
<keyword evidence="3" id="KW-1185">Reference proteome</keyword>
<evidence type="ECO:0000259" key="1">
    <source>
        <dbReference type="PROSITE" id="PS50943"/>
    </source>
</evidence>
<sequence>MHTHHLADNLRLLCSYVGNISQCCKKIGINRQQFTKYLNGQSQPSMPSLRKICDYFGVDSEEIFLEPSLFASLLSTKQHAPFPFEPLSASPIGKRYQKQLQSMVDHSAAELERYAGDYYYYYMTPSYDGFVSKGFARIRVDNGIGHSHFYERAEPSQAMLEHAEIGKFVGIVILLGERLQIIDYSVHCQRAVSQTILYGATKGQIDLLSGLTMGIQGTSSRIPFTSRVVFERLGHSTSLREKLKGVGLFAIDEGRLPKPIMDRLQSASNIRNPHIFTAVENYS</sequence>
<dbReference type="STRING" id="861298.SAMN04488136_12124"/>
<dbReference type="Gene3D" id="1.10.260.40">
    <property type="entry name" value="lambda repressor-like DNA-binding domains"/>
    <property type="match status" value="1"/>
</dbReference>
<protein>
    <submittedName>
        <fullName evidence="2">Helix-turn-helix domain-containing protein</fullName>
    </submittedName>
</protein>
<dbReference type="PROSITE" id="PS50943">
    <property type="entry name" value="HTH_CROC1"/>
    <property type="match status" value="1"/>
</dbReference>
<dbReference type="AlphaFoldDB" id="A0A1G8DRA3"/>
<dbReference type="CDD" id="cd00093">
    <property type="entry name" value="HTH_XRE"/>
    <property type="match status" value="1"/>
</dbReference>